<dbReference type="PANTHER" id="PTHR10622">
    <property type="entry name" value="HET DOMAIN-CONTAINING PROTEIN"/>
    <property type="match status" value="1"/>
</dbReference>
<dbReference type="Proteomes" id="UP000660729">
    <property type="component" value="Unassembled WGS sequence"/>
</dbReference>
<accession>A0A8H6RUI5</accession>
<keyword evidence="3" id="KW-1185">Reference proteome</keyword>
<protein>
    <recommendedName>
        <fullName evidence="1">DUF8212 domain-containing protein</fullName>
    </recommendedName>
</protein>
<organism evidence="2 3">
    <name type="scientific">Pseudocercospora fuligena</name>
    <dbReference type="NCBI Taxonomy" id="685502"/>
    <lineage>
        <taxon>Eukaryota</taxon>
        <taxon>Fungi</taxon>
        <taxon>Dikarya</taxon>
        <taxon>Ascomycota</taxon>
        <taxon>Pezizomycotina</taxon>
        <taxon>Dothideomycetes</taxon>
        <taxon>Dothideomycetidae</taxon>
        <taxon>Mycosphaerellales</taxon>
        <taxon>Mycosphaerellaceae</taxon>
        <taxon>Pseudocercospora</taxon>
    </lineage>
</organism>
<dbReference type="EMBL" id="JABCIY010000003">
    <property type="protein sequence ID" value="KAF7198120.1"/>
    <property type="molecule type" value="Genomic_DNA"/>
</dbReference>
<name>A0A8H6RUI5_9PEZI</name>
<evidence type="ECO:0000313" key="2">
    <source>
        <dbReference type="EMBL" id="KAF7198120.1"/>
    </source>
</evidence>
<comment type="caution">
    <text evidence="2">The sequence shown here is derived from an EMBL/GenBank/DDBJ whole genome shotgun (WGS) entry which is preliminary data.</text>
</comment>
<dbReference type="Pfam" id="PF26640">
    <property type="entry name" value="DUF8212"/>
    <property type="match status" value="1"/>
</dbReference>
<proteinExistence type="predicted"/>
<dbReference type="PANTHER" id="PTHR10622:SF10">
    <property type="entry name" value="HET DOMAIN-CONTAINING PROTEIN"/>
    <property type="match status" value="1"/>
</dbReference>
<feature type="domain" description="DUF8212" evidence="1">
    <location>
        <begin position="12"/>
        <end position="34"/>
    </location>
</feature>
<dbReference type="InterPro" id="IPR058525">
    <property type="entry name" value="DUF8212"/>
</dbReference>
<evidence type="ECO:0000313" key="3">
    <source>
        <dbReference type="Proteomes" id="UP000660729"/>
    </source>
</evidence>
<dbReference type="AlphaFoldDB" id="A0A8H6RUI5"/>
<evidence type="ECO:0000259" key="1">
    <source>
        <dbReference type="Pfam" id="PF26640"/>
    </source>
</evidence>
<sequence length="399" mass="44686">MPLLYGEGGASFIRLQEEIIRKSDDHSIFAWKAEMPLPTSGILAQHPSFFASSGSLRPLDDWEPRQPYSMTNMGLGIDLPLRDLEQDASNHGVLCIAALACVHPQQPSQRLCIYLTALSASSNQFARTYADEWTYQATPSEARRIYIRQIPTSQHRAAPLTWQTFKLGAVEILEGHCANARGTLHLDLDSYEQSKEKGATYLGLLSSPGRHLYSGFRNRIVYSDMSHSLLQSWFVFATQDHSAHIIILFGLLSKEQLGFTVVKQTRAFIRSEARDMACWHLGALKPTGIWIKVQLLQKVLWVQPDARLREEPTKTAHYVRVTATRRQGQNLAFDISATIRTVEGPALAELTRPPEPHQYGRSLATCLDSARCLDEPSTDCIAHEEILNGLAESELLHAL</sequence>
<gene>
    <name evidence="2" type="ORF">HII31_00476</name>
</gene>
<reference evidence="2" key="1">
    <citation type="submission" date="2020-04" db="EMBL/GenBank/DDBJ databases">
        <title>Draft genome resource of the tomato pathogen Pseudocercospora fuligena.</title>
        <authorList>
            <person name="Zaccaron A."/>
        </authorList>
    </citation>
    <scope>NUCLEOTIDE SEQUENCE</scope>
    <source>
        <strain evidence="2">PF001</strain>
    </source>
</reference>
<dbReference type="OrthoDB" id="194358at2759"/>